<dbReference type="SUPFAM" id="SSF51366">
    <property type="entry name" value="Ribulose-phoshate binding barrel"/>
    <property type="match status" value="1"/>
</dbReference>
<accession>A0A1T0CI29</accession>
<evidence type="ECO:0000313" key="11">
    <source>
        <dbReference type="Proteomes" id="UP000191094"/>
    </source>
</evidence>
<evidence type="ECO:0000256" key="7">
    <source>
        <dbReference type="ARBA" id="ARBA00023239"/>
    </source>
</evidence>
<dbReference type="PANTHER" id="PTHR22854:SF2">
    <property type="entry name" value="INDOLE-3-GLYCEROL-PHOSPHATE SYNTHASE"/>
    <property type="match status" value="1"/>
</dbReference>
<dbReference type="InterPro" id="IPR001468">
    <property type="entry name" value="Indole-3-GlycerolPSynthase_CS"/>
</dbReference>
<dbReference type="STRING" id="90241.B0682_04915"/>
<comment type="pathway">
    <text evidence="2 8">Amino-acid biosynthesis; L-tryptophan biosynthesis; L-tryptophan from chorismate: step 4/5.</text>
</comment>
<dbReference type="NCBIfam" id="NF001373">
    <property type="entry name" value="PRK00278.1-6"/>
    <property type="match status" value="1"/>
</dbReference>
<dbReference type="EC" id="4.1.1.48" evidence="8"/>
<comment type="catalytic activity">
    <reaction evidence="1 8">
        <text>1-(2-carboxyphenylamino)-1-deoxy-D-ribulose 5-phosphate + H(+) = (1S,2R)-1-C-(indol-3-yl)glycerol 3-phosphate + CO2 + H2O</text>
        <dbReference type="Rhea" id="RHEA:23476"/>
        <dbReference type="ChEBI" id="CHEBI:15377"/>
        <dbReference type="ChEBI" id="CHEBI:15378"/>
        <dbReference type="ChEBI" id="CHEBI:16526"/>
        <dbReference type="ChEBI" id="CHEBI:58613"/>
        <dbReference type="ChEBI" id="CHEBI:58866"/>
        <dbReference type="EC" id="4.1.1.48"/>
    </reaction>
</comment>
<dbReference type="GO" id="GO:0004425">
    <property type="term" value="F:indole-3-glycerol-phosphate synthase activity"/>
    <property type="evidence" value="ECO:0007669"/>
    <property type="project" value="UniProtKB-UniRule"/>
</dbReference>
<evidence type="ECO:0000313" key="10">
    <source>
        <dbReference type="EMBL" id="OOS21929.1"/>
    </source>
</evidence>
<dbReference type="Gene3D" id="3.20.20.70">
    <property type="entry name" value="Aldolase class I"/>
    <property type="match status" value="1"/>
</dbReference>
<feature type="domain" description="Indole-3-glycerol phosphate synthase" evidence="9">
    <location>
        <begin position="8"/>
        <end position="277"/>
    </location>
</feature>
<dbReference type="NCBIfam" id="NF001377">
    <property type="entry name" value="PRK00278.2-4"/>
    <property type="match status" value="1"/>
</dbReference>
<protein>
    <recommendedName>
        <fullName evidence="8">Indole-3-glycerol phosphate synthase</fullName>
        <shortName evidence="8">IGPS</shortName>
        <ecNumber evidence="8">4.1.1.48</ecNumber>
    </recommendedName>
</protein>
<evidence type="ECO:0000256" key="4">
    <source>
        <dbReference type="ARBA" id="ARBA00022793"/>
    </source>
</evidence>
<evidence type="ECO:0000256" key="8">
    <source>
        <dbReference type="HAMAP-Rule" id="MF_00134"/>
    </source>
</evidence>
<dbReference type="FunFam" id="3.20.20.70:FF:000024">
    <property type="entry name" value="Indole-3-glycerol phosphate synthase"/>
    <property type="match status" value="1"/>
</dbReference>
<dbReference type="InterPro" id="IPR013785">
    <property type="entry name" value="Aldolase_TIM"/>
</dbReference>
<dbReference type="PANTHER" id="PTHR22854">
    <property type="entry name" value="TRYPTOPHAN BIOSYNTHESIS PROTEIN"/>
    <property type="match status" value="1"/>
</dbReference>
<dbReference type="PROSITE" id="PS00614">
    <property type="entry name" value="IGPS"/>
    <property type="match status" value="1"/>
</dbReference>
<reference evidence="10 11" key="1">
    <citation type="submission" date="2017-02" db="EMBL/GenBank/DDBJ databases">
        <title>Draft genome sequence of Moraxella lincolnii CCUG 9405T type strain.</title>
        <authorList>
            <person name="Salva-Serra F."/>
            <person name="Engstrom-Jakobsson H."/>
            <person name="Thorell K."/>
            <person name="Jaen-Luchoro D."/>
            <person name="Gonzales-Siles L."/>
            <person name="Karlsson R."/>
            <person name="Yazdan S."/>
            <person name="Boulund F."/>
            <person name="Johnning A."/>
            <person name="Engstrand L."/>
            <person name="Kristiansson E."/>
            <person name="Moore E."/>
        </authorList>
    </citation>
    <scope>NUCLEOTIDE SEQUENCE [LARGE SCALE GENOMIC DNA]</scope>
    <source>
        <strain evidence="10 11">CCUG 9405</strain>
    </source>
</reference>
<dbReference type="HAMAP" id="MF_00134_B">
    <property type="entry name" value="IGPS_B"/>
    <property type="match status" value="1"/>
</dbReference>
<dbReference type="InterPro" id="IPR013798">
    <property type="entry name" value="Indole-3-glycerol_P_synth_dom"/>
</dbReference>
<keyword evidence="6 8" id="KW-0057">Aromatic amino acid biosynthesis</keyword>
<evidence type="ECO:0000256" key="5">
    <source>
        <dbReference type="ARBA" id="ARBA00022822"/>
    </source>
</evidence>
<keyword evidence="3 8" id="KW-0028">Amino-acid biosynthesis</keyword>
<dbReference type="EMBL" id="MUYT01000004">
    <property type="protein sequence ID" value="OOS21929.1"/>
    <property type="molecule type" value="Genomic_DNA"/>
</dbReference>
<evidence type="ECO:0000256" key="3">
    <source>
        <dbReference type="ARBA" id="ARBA00022605"/>
    </source>
</evidence>
<dbReference type="OrthoDB" id="9804217at2"/>
<dbReference type="RefSeq" id="WP_078306923.1">
    <property type="nucleotide sequence ID" value="NZ_MUYT01000004.1"/>
</dbReference>
<gene>
    <name evidence="8 10" type="primary">trpC</name>
    <name evidence="10" type="ORF">B0682_04915</name>
</gene>
<evidence type="ECO:0000256" key="6">
    <source>
        <dbReference type="ARBA" id="ARBA00023141"/>
    </source>
</evidence>
<keyword evidence="7 8" id="KW-0456">Lyase</keyword>
<proteinExistence type="inferred from homology"/>
<evidence type="ECO:0000256" key="2">
    <source>
        <dbReference type="ARBA" id="ARBA00004696"/>
    </source>
</evidence>
<comment type="caution">
    <text evidence="10">The sequence shown here is derived from an EMBL/GenBank/DDBJ whole genome shotgun (WGS) entry which is preliminary data.</text>
</comment>
<dbReference type="AlphaFoldDB" id="A0A1T0CI29"/>
<dbReference type="GO" id="GO:0000162">
    <property type="term" value="P:L-tryptophan biosynthetic process"/>
    <property type="evidence" value="ECO:0007669"/>
    <property type="project" value="UniProtKB-UniRule"/>
</dbReference>
<sequence length="286" mass="31701">MTNIPSVLQRIIASKWQEIDIAKTQQSLSEIKEQALAQHASGDYLSRGFAQALRHAWQLNQVGIIAEIKQASPSKGIISPNFDPIAIAKGYQQAGASCLSVLTDVRYFKGHDDHLIVAKNTCDLPVLRKDFMVDAYHIYQSYLLGADCVLLIVACLDDDALHQLHGLAIDFGMDVLIEVHTASELERALQLPFTKHNIYGINNRDLNTFNVDLAHSIRLKDQLLDRLAQHGDKALVVSESGLQTAQDLRLMQANGIHHFLIGEQFMKTEQPANALSEMLAQLSSLA</sequence>
<dbReference type="Proteomes" id="UP000191094">
    <property type="component" value="Unassembled WGS sequence"/>
</dbReference>
<dbReference type="CDD" id="cd00331">
    <property type="entry name" value="IGPS"/>
    <property type="match status" value="1"/>
</dbReference>
<organism evidence="10 11">
    <name type="scientific">Lwoffella lincolnii</name>
    <dbReference type="NCBI Taxonomy" id="90241"/>
    <lineage>
        <taxon>Bacteria</taxon>
        <taxon>Pseudomonadati</taxon>
        <taxon>Pseudomonadota</taxon>
        <taxon>Gammaproteobacteria</taxon>
        <taxon>Moraxellales</taxon>
        <taxon>Moraxellaceae</taxon>
        <taxon>Lwoffella</taxon>
    </lineage>
</organism>
<evidence type="ECO:0000256" key="1">
    <source>
        <dbReference type="ARBA" id="ARBA00001633"/>
    </source>
</evidence>
<dbReference type="Pfam" id="PF00218">
    <property type="entry name" value="IGPS"/>
    <property type="match status" value="1"/>
</dbReference>
<name>A0A1T0CI29_9GAMM</name>
<comment type="similarity">
    <text evidence="8">Belongs to the TrpC family.</text>
</comment>
<keyword evidence="4 8" id="KW-0210">Decarboxylase</keyword>
<dbReference type="InterPro" id="IPR011060">
    <property type="entry name" value="RibuloseP-bd_barrel"/>
</dbReference>
<keyword evidence="11" id="KW-1185">Reference proteome</keyword>
<evidence type="ECO:0000259" key="9">
    <source>
        <dbReference type="Pfam" id="PF00218"/>
    </source>
</evidence>
<keyword evidence="5 8" id="KW-0822">Tryptophan biosynthesis</keyword>
<dbReference type="GO" id="GO:0004640">
    <property type="term" value="F:phosphoribosylanthranilate isomerase activity"/>
    <property type="evidence" value="ECO:0007669"/>
    <property type="project" value="TreeGrafter"/>
</dbReference>
<dbReference type="UniPathway" id="UPA00035">
    <property type="reaction ID" value="UER00043"/>
</dbReference>
<dbReference type="InterPro" id="IPR045186">
    <property type="entry name" value="Indole-3-glycerol_P_synth"/>
</dbReference>